<organism evidence="2 3">
    <name type="scientific">Mucilaginibacter aquariorum</name>
    <dbReference type="NCBI Taxonomy" id="2967225"/>
    <lineage>
        <taxon>Bacteria</taxon>
        <taxon>Pseudomonadati</taxon>
        <taxon>Bacteroidota</taxon>
        <taxon>Sphingobacteriia</taxon>
        <taxon>Sphingobacteriales</taxon>
        <taxon>Sphingobacteriaceae</taxon>
        <taxon>Mucilaginibacter</taxon>
    </lineage>
</organism>
<evidence type="ECO:0000313" key="2">
    <source>
        <dbReference type="EMBL" id="MCQ6957307.1"/>
    </source>
</evidence>
<keyword evidence="1" id="KW-0732">Signal</keyword>
<dbReference type="EMBL" id="JANHOH010000001">
    <property type="protein sequence ID" value="MCQ6957307.1"/>
    <property type="molecule type" value="Genomic_DNA"/>
</dbReference>
<feature type="chain" id="PRO_5047411073" evidence="1">
    <location>
        <begin position="20"/>
        <end position="209"/>
    </location>
</feature>
<evidence type="ECO:0000313" key="3">
    <source>
        <dbReference type="Proteomes" id="UP001204376"/>
    </source>
</evidence>
<gene>
    <name evidence="2" type="ORF">NPE20_05040</name>
</gene>
<accession>A0ABT1SYH3</accession>
<sequence length="209" mass="23946">MACIKLTCVFLLLGVTAQAQTFSEWFKQKSTQKKYLYQQIAALQIYSGYLQKGYSIAKGGLGSIGSYIGNEYGLHSSYYTHLKTVNAPVKNNPQINDILRWQRDILTRTNKLKIQNGLTGNETRCVSKVCDALLSDCDARLNDLQIILADQKTEMSDEERIREIARLHQAMQDNYRFVAGFRSQLQLYLRSKQQEVQDIITLNHLYATH</sequence>
<reference evidence="2 3" key="1">
    <citation type="submission" date="2022-07" db="EMBL/GenBank/DDBJ databases">
        <title>Mucilaginibacter sp. JC4.</title>
        <authorList>
            <person name="Le V."/>
            <person name="Ko S.-R."/>
            <person name="Ahn C.-Y."/>
            <person name="Oh H.-M."/>
        </authorList>
    </citation>
    <scope>NUCLEOTIDE SEQUENCE [LARGE SCALE GENOMIC DNA]</scope>
    <source>
        <strain evidence="2 3">JC4</strain>
    </source>
</reference>
<keyword evidence="3" id="KW-1185">Reference proteome</keyword>
<protein>
    <submittedName>
        <fullName evidence="2">Uncharacterized protein</fullName>
    </submittedName>
</protein>
<name>A0ABT1SYH3_9SPHI</name>
<feature type="signal peptide" evidence="1">
    <location>
        <begin position="1"/>
        <end position="19"/>
    </location>
</feature>
<dbReference type="Proteomes" id="UP001204376">
    <property type="component" value="Unassembled WGS sequence"/>
</dbReference>
<comment type="caution">
    <text evidence="2">The sequence shown here is derived from an EMBL/GenBank/DDBJ whole genome shotgun (WGS) entry which is preliminary data.</text>
</comment>
<proteinExistence type="predicted"/>
<dbReference type="RefSeq" id="WP_256537514.1">
    <property type="nucleotide sequence ID" value="NZ_JANHOH010000001.1"/>
</dbReference>
<evidence type="ECO:0000256" key="1">
    <source>
        <dbReference type="SAM" id="SignalP"/>
    </source>
</evidence>